<dbReference type="Pfam" id="PF03793">
    <property type="entry name" value="PASTA"/>
    <property type="match status" value="4"/>
</dbReference>
<feature type="region of interest" description="Disordered" evidence="9">
    <location>
        <begin position="314"/>
        <end position="336"/>
    </location>
</feature>
<sequence>MSPDRHAPRAAAGPSDPAGRRDVDHLTGRVLDGRYRMGPRIARGGMASVYEATDLRLERTVAVKVMHPGLGDDDEFAARFVAEARAAARLSHPNVVSVFDQGADDGTVFLAMELVEGHTLRDTIGRDAPLSPARALALLEPVVSALAAAHRAGLIHRDVKPENVLIAHDGRVKVADFGLAKAVSATTQHTATGVLIGTVSYVAPELVVEGRSDARADVYAVGVILFELLTGHKPHSGETPIQVAYKHVHEDVPPPSREVASVPDYVDALVARATARDRVQRPADAGVLLHHLRRVAHAVHSGARSDRELVEDLTPRHHTDTAEVLQRRGPARGDGAWDDAEMAALLAPTPATSARTSTPDATARRPAVGGGAARPAASLTTQTTTATQRPRPTPPGGDGPRRPARPRRRRRGPVLLVLAVLLAAAVGMSAWWFGYARYTATPGVIGLTQAEATSRLEAAGLGVAVGESAYSANVAMGDVLSTDPSPGDRVLDGTTVTIRVSLGREVYPLPELTGRTEDQAQDLIGSVKMVFGTTTRQFSETVPEGTVISSEPAGGQTLRPGTIVDLVVSKGRKPIKVGDWVGDPVDEARSTLQDRGLQVQTSEQYSDDVAEGLVISQSPPDGTLYRGDTVTLTVSRGPELVQVPNVIGYGTDAAVDALEGAGFEVRQEPAPGSLGLGYVLSMDPGADQSLPRGTTITIYLV</sequence>
<feature type="domain" description="PASTA" evidence="12">
    <location>
        <begin position="435"/>
        <end position="502"/>
    </location>
</feature>
<dbReference type="FunFam" id="3.30.200.20:FF:000035">
    <property type="entry name" value="Serine/threonine protein kinase Stk1"/>
    <property type="match status" value="1"/>
</dbReference>
<organism evidence="13 14">
    <name type="scientific">Nocardioides flavescens</name>
    <dbReference type="NCBI Taxonomy" id="2691959"/>
    <lineage>
        <taxon>Bacteria</taxon>
        <taxon>Bacillati</taxon>
        <taxon>Actinomycetota</taxon>
        <taxon>Actinomycetes</taxon>
        <taxon>Propionibacteriales</taxon>
        <taxon>Nocardioidaceae</taxon>
        <taxon>Nocardioides</taxon>
    </lineage>
</organism>
<dbReference type="InterPro" id="IPR011009">
    <property type="entry name" value="Kinase-like_dom_sf"/>
</dbReference>
<dbReference type="InterPro" id="IPR005543">
    <property type="entry name" value="PASTA_dom"/>
</dbReference>
<keyword evidence="10" id="KW-0812">Transmembrane</keyword>
<keyword evidence="2" id="KW-0723">Serine/threonine-protein kinase</keyword>
<dbReference type="AlphaFoldDB" id="A0A6L7F2A0"/>
<evidence type="ECO:0000313" key="14">
    <source>
        <dbReference type="Proteomes" id="UP000473325"/>
    </source>
</evidence>
<evidence type="ECO:0000313" key="13">
    <source>
        <dbReference type="EMBL" id="MXG90812.1"/>
    </source>
</evidence>
<dbReference type="PROSITE" id="PS00108">
    <property type="entry name" value="PROTEIN_KINASE_ST"/>
    <property type="match status" value="1"/>
</dbReference>
<dbReference type="Pfam" id="PF00069">
    <property type="entry name" value="Pkinase"/>
    <property type="match status" value="1"/>
</dbReference>
<dbReference type="CDD" id="cd14014">
    <property type="entry name" value="STKc_PknB_like"/>
    <property type="match status" value="1"/>
</dbReference>
<feature type="region of interest" description="Disordered" evidence="9">
    <location>
        <begin position="349"/>
        <end position="410"/>
    </location>
</feature>
<dbReference type="GO" id="GO:0045717">
    <property type="term" value="P:negative regulation of fatty acid biosynthetic process"/>
    <property type="evidence" value="ECO:0007669"/>
    <property type="project" value="UniProtKB-ARBA"/>
</dbReference>
<dbReference type="Gene3D" id="3.30.10.20">
    <property type="match status" value="4"/>
</dbReference>
<feature type="domain" description="PASTA" evidence="12">
    <location>
        <begin position="503"/>
        <end position="570"/>
    </location>
</feature>
<reference evidence="13 14" key="1">
    <citation type="submission" date="2019-12" db="EMBL/GenBank/DDBJ databases">
        <authorList>
            <person name="Kun Z."/>
        </authorList>
    </citation>
    <scope>NUCLEOTIDE SEQUENCE [LARGE SCALE GENOMIC DNA]</scope>
    <source>
        <strain evidence="13 14">YIM 123512</strain>
    </source>
</reference>
<feature type="transmembrane region" description="Helical" evidence="10">
    <location>
        <begin position="414"/>
        <end position="433"/>
    </location>
</feature>
<dbReference type="PANTHER" id="PTHR43289:SF34">
    <property type="entry name" value="SERINE_THREONINE-PROTEIN KINASE YBDM-RELATED"/>
    <property type="match status" value="1"/>
</dbReference>
<evidence type="ECO:0000256" key="10">
    <source>
        <dbReference type="SAM" id="Phobius"/>
    </source>
</evidence>
<feature type="domain" description="Protein kinase" evidence="11">
    <location>
        <begin position="35"/>
        <end position="293"/>
    </location>
</feature>
<comment type="catalytic activity">
    <reaction evidence="8">
        <text>L-seryl-[protein] + ATP = O-phospho-L-seryl-[protein] + ADP + H(+)</text>
        <dbReference type="Rhea" id="RHEA:17989"/>
        <dbReference type="Rhea" id="RHEA-COMP:9863"/>
        <dbReference type="Rhea" id="RHEA-COMP:11604"/>
        <dbReference type="ChEBI" id="CHEBI:15378"/>
        <dbReference type="ChEBI" id="CHEBI:29999"/>
        <dbReference type="ChEBI" id="CHEBI:30616"/>
        <dbReference type="ChEBI" id="CHEBI:83421"/>
        <dbReference type="ChEBI" id="CHEBI:456216"/>
        <dbReference type="EC" id="2.7.11.1"/>
    </reaction>
</comment>
<dbReference type="Gene3D" id="3.30.200.20">
    <property type="entry name" value="Phosphorylase Kinase, domain 1"/>
    <property type="match status" value="1"/>
</dbReference>
<keyword evidence="3" id="KW-0808">Transferase</keyword>
<keyword evidence="5 13" id="KW-0418">Kinase</keyword>
<evidence type="ECO:0000256" key="7">
    <source>
        <dbReference type="ARBA" id="ARBA00047899"/>
    </source>
</evidence>
<dbReference type="PROSITE" id="PS50011">
    <property type="entry name" value="PROTEIN_KINASE_DOM"/>
    <property type="match status" value="1"/>
</dbReference>
<dbReference type="PROSITE" id="PS51178">
    <property type="entry name" value="PASTA"/>
    <property type="match status" value="4"/>
</dbReference>
<evidence type="ECO:0000256" key="1">
    <source>
        <dbReference type="ARBA" id="ARBA00012513"/>
    </source>
</evidence>
<keyword evidence="14" id="KW-1185">Reference proteome</keyword>
<dbReference type="GO" id="GO:0005524">
    <property type="term" value="F:ATP binding"/>
    <property type="evidence" value="ECO:0007669"/>
    <property type="project" value="UniProtKB-KW"/>
</dbReference>
<evidence type="ECO:0000256" key="4">
    <source>
        <dbReference type="ARBA" id="ARBA00022741"/>
    </source>
</evidence>
<evidence type="ECO:0000256" key="9">
    <source>
        <dbReference type="SAM" id="MobiDB-lite"/>
    </source>
</evidence>
<feature type="domain" description="PASTA" evidence="12">
    <location>
        <begin position="637"/>
        <end position="701"/>
    </location>
</feature>
<comment type="caution">
    <text evidence="13">The sequence shown here is derived from an EMBL/GenBank/DDBJ whole genome shotgun (WGS) entry which is preliminary data.</text>
</comment>
<dbReference type="InterPro" id="IPR000719">
    <property type="entry name" value="Prot_kinase_dom"/>
</dbReference>
<evidence type="ECO:0000256" key="6">
    <source>
        <dbReference type="ARBA" id="ARBA00022840"/>
    </source>
</evidence>
<dbReference type="CDD" id="cd06577">
    <property type="entry name" value="PASTA_pknB"/>
    <property type="match status" value="4"/>
</dbReference>
<keyword evidence="4" id="KW-0547">Nucleotide-binding</keyword>
<evidence type="ECO:0000256" key="3">
    <source>
        <dbReference type="ARBA" id="ARBA00022679"/>
    </source>
</evidence>
<keyword evidence="10" id="KW-0472">Membrane</keyword>
<keyword evidence="10" id="KW-1133">Transmembrane helix</keyword>
<dbReference type="PANTHER" id="PTHR43289">
    <property type="entry name" value="MITOGEN-ACTIVATED PROTEIN KINASE KINASE KINASE 20-RELATED"/>
    <property type="match status" value="1"/>
</dbReference>
<dbReference type="SMART" id="SM00740">
    <property type="entry name" value="PASTA"/>
    <property type="match status" value="4"/>
</dbReference>
<evidence type="ECO:0000256" key="8">
    <source>
        <dbReference type="ARBA" id="ARBA00048679"/>
    </source>
</evidence>
<accession>A0A6L7F2A0</accession>
<feature type="domain" description="PASTA" evidence="12">
    <location>
        <begin position="571"/>
        <end position="636"/>
    </location>
</feature>
<dbReference type="EMBL" id="WUEK01000009">
    <property type="protein sequence ID" value="MXG90812.1"/>
    <property type="molecule type" value="Genomic_DNA"/>
</dbReference>
<dbReference type="GO" id="GO:0004674">
    <property type="term" value="F:protein serine/threonine kinase activity"/>
    <property type="evidence" value="ECO:0007669"/>
    <property type="project" value="UniProtKB-KW"/>
</dbReference>
<protein>
    <recommendedName>
        <fullName evidence="1">non-specific serine/threonine protein kinase</fullName>
        <ecNumber evidence="1">2.7.11.1</ecNumber>
    </recommendedName>
</protein>
<dbReference type="Proteomes" id="UP000473325">
    <property type="component" value="Unassembled WGS sequence"/>
</dbReference>
<evidence type="ECO:0000256" key="5">
    <source>
        <dbReference type="ARBA" id="ARBA00022777"/>
    </source>
</evidence>
<dbReference type="FunFam" id="1.10.510.10:FF:000021">
    <property type="entry name" value="Serine/threonine protein kinase"/>
    <property type="match status" value="1"/>
</dbReference>
<evidence type="ECO:0000259" key="12">
    <source>
        <dbReference type="PROSITE" id="PS51178"/>
    </source>
</evidence>
<dbReference type="SUPFAM" id="SSF56112">
    <property type="entry name" value="Protein kinase-like (PK-like)"/>
    <property type="match status" value="1"/>
</dbReference>
<gene>
    <name evidence="13" type="primary">pknB</name>
    <name evidence="13" type="ORF">GRQ65_14780</name>
</gene>
<dbReference type="SMART" id="SM00220">
    <property type="entry name" value="S_TKc"/>
    <property type="match status" value="1"/>
</dbReference>
<comment type="catalytic activity">
    <reaction evidence="7">
        <text>L-threonyl-[protein] + ATP = O-phospho-L-threonyl-[protein] + ADP + H(+)</text>
        <dbReference type="Rhea" id="RHEA:46608"/>
        <dbReference type="Rhea" id="RHEA-COMP:11060"/>
        <dbReference type="Rhea" id="RHEA-COMP:11605"/>
        <dbReference type="ChEBI" id="CHEBI:15378"/>
        <dbReference type="ChEBI" id="CHEBI:30013"/>
        <dbReference type="ChEBI" id="CHEBI:30616"/>
        <dbReference type="ChEBI" id="CHEBI:61977"/>
        <dbReference type="ChEBI" id="CHEBI:456216"/>
        <dbReference type="EC" id="2.7.11.1"/>
    </reaction>
</comment>
<dbReference type="EC" id="2.7.11.1" evidence="1"/>
<feature type="compositionally biased region" description="Low complexity" evidence="9">
    <location>
        <begin position="349"/>
        <end position="390"/>
    </location>
</feature>
<keyword evidence="6" id="KW-0067">ATP-binding</keyword>
<dbReference type="Gene3D" id="1.10.510.10">
    <property type="entry name" value="Transferase(Phosphotransferase) domain 1"/>
    <property type="match status" value="1"/>
</dbReference>
<dbReference type="InterPro" id="IPR008271">
    <property type="entry name" value="Ser/Thr_kinase_AS"/>
</dbReference>
<name>A0A6L7F2A0_9ACTN</name>
<dbReference type="RefSeq" id="WP_160878752.1">
    <property type="nucleotide sequence ID" value="NZ_WUEK01000009.1"/>
</dbReference>
<dbReference type="NCBIfam" id="NF033483">
    <property type="entry name" value="PknB_PASTA_kin"/>
    <property type="match status" value="1"/>
</dbReference>
<proteinExistence type="predicted"/>
<evidence type="ECO:0000259" key="11">
    <source>
        <dbReference type="PROSITE" id="PS50011"/>
    </source>
</evidence>
<feature type="region of interest" description="Disordered" evidence="9">
    <location>
        <begin position="1"/>
        <end position="25"/>
    </location>
</feature>
<evidence type="ECO:0000256" key="2">
    <source>
        <dbReference type="ARBA" id="ARBA00022527"/>
    </source>
</evidence>